<keyword evidence="5 8" id="KW-0067">ATP-binding</keyword>
<protein>
    <recommendedName>
        <fullName evidence="7">mitogen-activated protein kinase kinase</fullName>
        <ecNumber evidence="7">2.7.12.2</ecNumber>
    </recommendedName>
</protein>
<keyword evidence="11" id="KW-1185">Reference proteome</keyword>
<gene>
    <name evidence="10" type="ORF">U9M48_029747</name>
</gene>
<dbReference type="EMBL" id="CP144750">
    <property type="protein sequence ID" value="WVZ82490.1"/>
    <property type="molecule type" value="Genomic_DNA"/>
</dbReference>
<reference evidence="10 11" key="1">
    <citation type="submission" date="2024-02" db="EMBL/GenBank/DDBJ databases">
        <title>High-quality chromosome-scale genome assembly of Pensacola bahiagrass (Paspalum notatum Flugge var. saurae).</title>
        <authorList>
            <person name="Vega J.M."/>
            <person name="Podio M."/>
            <person name="Orjuela J."/>
            <person name="Siena L.A."/>
            <person name="Pessino S.C."/>
            <person name="Combes M.C."/>
            <person name="Mariac C."/>
            <person name="Albertini E."/>
            <person name="Pupilli F."/>
            <person name="Ortiz J.P.A."/>
            <person name="Leblanc O."/>
        </authorList>
    </citation>
    <scope>NUCLEOTIDE SEQUENCE [LARGE SCALE GENOMIC DNA]</scope>
    <source>
        <strain evidence="10">R1</strain>
        <tissue evidence="10">Leaf</tissue>
    </source>
</reference>
<dbReference type="GO" id="GO:0004708">
    <property type="term" value="F:MAP kinase kinase activity"/>
    <property type="evidence" value="ECO:0007669"/>
    <property type="project" value="UniProtKB-EC"/>
</dbReference>
<evidence type="ECO:0000313" key="11">
    <source>
        <dbReference type="Proteomes" id="UP001341281"/>
    </source>
</evidence>
<dbReference type="Gene3D" id="3.30.200.20">
    <property type="entry name" value="Phosphorylase Kinase, domain 1"/>
    <property type="match status" value="1"/>
</dbReference>
<keyword evidence="2" id="KW-0808">Transferase</keyword>
<dbReference type="SUPFAM" id="SSF56112">
    <property type="entry name" value="Protein kinase-like (PK-like)"/>
    <property type="match status" value="1"/>
</dbReference>
<evidence type="ECO:0000256" key="3">
    <source>
        <dbReference type="ARBA" id="ARBA00022741"/>
    </source>
</evidence>
<keyword evidence="3 8" id="KW-0547">Nucleotide-binding</keyword>
<dbReference type="PANTHER" id="PTHR48013">
    <property type="entry name" value="DUAL SPECIFICITY MITOGEN-ACTIVATED PROTEIN KINASE KINASE 5-RELATED"/>
    <property type="match status" value="1"/>
</dbReference>
<dbReference type="Proteomes" id="UP001341281">
    <property type="component" value="Chromosome 06"/>
</dbReference>
<comment type="similarity">
    <text evidence="6">Belongs to the protein kinase superfamily. STE Ser/Thr protein kinase family. MAP kinase kinase subfamily.</text>
</comment>
<dbReference type="CDD" id="cd06623">
    <property type="entry name" value="PKc_MAPKK_plant_like"/>
    <property type="match status" value="1"/>
</dbReference>
<dbReference type="FunFam" id="3.30.200.20:FF:000265">
    <property type="entry name" value="Mitogen-activated protein kinase kinase 6"/>
    <property type="match status" value="1"/>
</dbReference>
<evidence type="ECO:0000256" key="2">
    <source>
        <dbReference type="ARBA" id="ARBA00022679"/>
    </source>
</evidence>
<dbReference type="Pfam" id="PF00069">
    <property type="entry name" value="Pkinase"/>
    <property type="match status" value="2"/>
</dbReference>
<evidence type="ECO:0000256" key="8">
    <source>
        <dbReference type="PROSITE-ProRule" id="PRU10141"/>
    </source>
</evidence>
<evidence type="ECO:0000256" key="7">
    <source>
        <dbReference type="ARBA" id="ARBA00038999"/>
    </source>
</evidence>
<evidence type="ECO:0000313" key="10">
    <source>
        <dbReference type="EMBL" id="WVZ82490.1"/>
    </source>
</evidence>
<dbReference type="PANTHER" id="PTHR48013:SF32">
    <property type="entry name" value="MITOGEN-ACTIVATED PROTEIN KINASE KINASE 2-LIKE"/>
    <property type="match status" value="1"/>
</dbReference>
<dbReference type="EC" id="2.7.12.2" evidence="7"/>
<dbReference type="InterPro" id="IPR000719">
    <property type="entry name" value="Prot_kinase_dom"/>
</dbReference>
<sequence length="337" mass="37375">MATPRKPIKLTLPSHESTIGKFLTQSGTFRDGDLLVNKDGLRIVSQSEEGEAPPIEPLDSQLSLDDLDVIKVIGKGSSGNVQLVRHKFTGQFFALKVIQLNIEDSIRRQIAQELKISLSTQCQYVVVFYQCFYVNGAISIVLEYMDGGSLADFLKTVKTIPEDYLAAICKQASDMWQKLPIFSLLLKWGEVKISDFGVSAIISSSSGRDTFTGTCNYMAPERISGKRHGYMSDIWSLGLVILECATGIFPFPPRESFYELLEAVVEHPAPSAPSEQFSPEFCSFISACIQKDANDRKSARVLLDHPFLSMYDDLHVDLASYFTTAGSPLATFNSRQL</sequence>
<evidence type="ECO:0000256" key="1">
    <source>
        <dbReference type="ARBA" id="ARBA00022527"/>
    </source>
</evidence>
<organism evidence="10 11">
    <name type="scientific">Paspalum notatum var. saurae</name>
    <dbReference type="NCBI Taxonomy" id="547442"/>
    <lineage>
        <taxon>Eukaryota</taxon>
        <taxon>Viridiplantae</taxon>
        <taxon>Streptophyta</taxon>
        <taxon>Embryophyta</taxon>
        <taxon>Tracheophyta</taxon>
        <taxon>Spermatophyta</taxon>
        <taxon>Magnoliopsida</taxon>
        <taxon>Liliopsida</taxon>
        <taxon>Poales</taxon>
        <taxon>Poaceae</taxon>
        <taxon>PACMAD clade</taxon>
        <taxon>Panicoideae</taxon>
        <taxon>Andropogonodae</taxon>
        <taxon>Paspaleae</taxon>
        <taxon>Paspalinae</taxon>
        <taxon>Paspalum</taxon>
    </lineage>
</organism>
<dbReference type="GO" id="GO:0005524">
    <property type="term" value="F:ATP binding"/>
    <property type="evidence" value="ECO:0007669"/>
    <property type="project" value="UniProtKB-UniRule"/>
</dbReference>
<dbReference type="Gene3D" id="1.10.510.10">
    <property type="entry name" value="Transferase(Phosphotransferase) domain 1"/>
    <property type="match status" value="1"/>
</dbReference>
<dbReference type="InterPro" id="IPR017441">
    <property type="entry name" value="Protein_kinase_ATP_BS"/>
</dbReference>
<keyword evidence="1" id="KW-0723">Serine/threonine-protein kinase</keyword>
<dbReference type="GO" id="GO:0004674">
    <property type="term" value="F:protein serine/threonine kinase activity"/>
    <property type="evidence" value="ECO:0007669"/>
    <property type="project" value="UniProtKB-KW"/>
</dbReference>
<dbReference type="InterPro" id="IPR011009">
    <property type="entry name" value="Kinase-like_dom_sf"/>
</dbReference>
<dbReference type="PROSITE" id="PS50011">
    <property type="entry name" value="PROTEIN_KINASE_DOM"/>
    <property type="match status" value="1"/>
</dbReference>
<name>A0AAQ3U3L7_PASNO</name>
<evidence type="ECO:0000256" key="4">
    <source>
        <dbReference type="ARBA" id="ARBA00022777"/>
    </source>
</evidence>
<evidence type="ECO:0000256" key="6">
    <source>
        <dbReference type="ARBA" id="ARBA00038035"/>
    </source>
</evidence>
<keyword evidence="4" id="KW-0418">Kinase</keyword>
<feature type="domain" description="Protein kinase" evidence="9">
    <location>
        <begin position="67"/>
        <end position="308"/>
    </location>
</feature>
<evidence type="ECO:0000259" key="9">
    <source>
        <dbReference type="PROSITE" id="PS50011"/>
    </source>
</evidence>
<proteinExistence type="inferred from homology"/>
<accession>A0AAQ3U3L7</accession>
<evidence type="ECO:0000256" key="5">
    <source>
        <dbReference type="ARBA" id="ARBA00022840"/>
    </source>
</evidence>
<dbReference type="AlphaFoldDB" id="A0AAQ3U3L7"/>
<feature type="binding site" evidence="8">
    <location>
        <position position="96"/>
    </location>
    <ligand>
        <name>ATP</name>
        <dbReference type="ChEBI" id="CHEBI:30616"/>
    </ligand>
</feature>
<dbReference type="PROSITE" id="PS00107">
    <property type="entry name" value="PROTEIN_KINASE_ATP"/>
    <property type="match status" value="1"/>
</dbReference>